<organism evidence="4 5">
    <name type="scientific">Morchella conica CCBAS932</name>
    <dbReference type="NCBI Taxonomy" id="1392247"/>
    <lineage>
        <taxon>Eukaryota</taxon>
        <taxon>Fungi</taxon>
        <taxon>Dikarya</taxon>
        <taxon>Ascomycota</taxon>
        <taxon>Pezizomycotina</taxon>
        <taxon>Pezizomycetes</taxon>
        <taxon>Pezizales</taxon>
        <taxon>Morchellaceae</taxon>
        <taxon>Morchella</taxon>
    </lineage>
</organism>
<dbReference type="FunCoup" id="A0A3N4LA25">
    <property type="interactions" value="972"/>
</dbReference>
<dbReference type="GO" id="GO:0005634">
    <property type="term" value="C:nucleus"/>
    <property type="evidence" value="ECO:0007669"/>
    <property type="project" value="UniProtKB-SubCell"/>
</dbReference>
<dbReference type="AlphaFoldDB" id="A0A3N4LA25"/>
<feature type="compositionally biased region" description="Basic residues" evidence="2">
    <location>
        <begin position="1017"/>
        <end position="1027"/>
    </location>
</feature>
<evidence type="ECO:0000256" key="1">
    <source>
        <dbReference type="ARBA" id="ARBA00007690"/>
    </source>
</evidence>
<dbReference type="InterPro" id="IPR012978">
    <property type="entry name" value="HEAT_RRP12"/>
</dbReference>
<feature type="region of interest" description="Disordered" evidence="2">
    <location>
        <begin position="1011"/>
        <end position="1079"/>
    </location>
</feature>
<proteinExistence type="inferred from homology"/>
<reference evidence="4 5" key="1">
    <citation type="journal article" date="2018" name="Nat. Ecol. Evol.">
        <title>Pezizomycetes genomes reveal the molecular basis of ectomycorrhizal truffle lifestyle.</title>
        <authorList>
            <person name="Murat C."/>
            <person name="Payen T."/>
            <person name="Noel B."/>
            <person name="Kuo A."/>
            <person name="Morin E."/>
            <person name="Chen J."/>
            <person name="Kohler A."/>
            <person name="Krizsan K."/>
            <person name="Balestrini R."/>
            <person name="Da Silva C."/>
            <person name="Montanini B."/>
            <person name="Hainaut M."/>
            <person name="Levati E."/>
            <person name="Barry K.W."/>
            <person name="Belfiori B."/>
            <person name="Cichocki N."/>
            <person name="Clum A."/>
            <person name="Dockter R.B."/>
            <person name="Fauchery L."/>
            <person name="Guy J."/>
            <person name="Iotti M."/>
            <person name="Le Tacon F."/>
            <person name="Lindquist E.A."/>
            <person name="Lipzen A."/>
            <person name="Malagnac F."/>
            <person name="Mello A."/>
            <person name="Molinier V."/>
            <person name="Miyauchi S."/>
            <person name="Poulain J."/>
            <person name="Riccioni C."/>
            <person name="Rubini A."/>
            <person name="Sitrit Y."/>
            <person name="Splivallo R."/>
            <person name="Traeger S."/>
            <person name="Wang M."/>
            <person name="Zifcakova L."/>
            <person name="Wipf D."/>
            <person name="Zambonelli A."/>
            <person name="Paolocci F."/>
            <person name="Nowrousian M."/>
            <person name="Ottonello S."/>
            <person name="Baldrian P."/>
            <person name="Spatafora J.W."/>
            <person name="Henrissat B."/>
            <person name="Nagy L.G."/>
            <person name="Aury J.M."/>
            <person name="Wincker P."/>
            <person name="Grigoriev I.V."/>
            <person name="Bonfante P."/>
            <person name="Martin F.M."/>
        </authorList>
    </citation>
    <scope>NUCLEOTIDE SEQUENCE [LARGE SCALE GENOMIC DNA]</scope>
    <source>
        <strain evidence="4 5">CCBAS932</strain>
    </source>
</reference>
<dbReference type="STRING" id="1392247.A0A3N4LA25"/>
<dbReference type="InterPro" id="IPR016024">
    <property type="entry name" value="ARM-type_fold"/>
</dbReference>
<dbReference type="Proteomes" id="UP000277580">
    <property type="component" value="Unassembled WGS sequence"/>
</dbReference>
<sequence length="1079" mass="116457">MDERPKVRKRAQEAVANVLRNPPASPSTEHPAADMCALSALSGITALSATSGPESKKGSGALLRAVCSASGFPSRRIDALCTALLSIARSTNEYLVTAALGVFEECFAGLSGDEVYHAKLPGVLEAIMELRPGIGDAGVAPAWLAVVARGWEVYAAVDEDAAFAGLPALWGVVAGYLEGAARDVRVSAAQCLVALATTVVPDRALLDVTRSTENVLAGVAAKTTELLSVRFQGAWKEVFEVLVALLDRLLWRAAPLLNDAVKMIGELRANEGFQGKKEADEVLGHAVRAMGPDAVLALLPLNLVAPKPGAPGRAWMLPVLREFVGNTRLGHFREVFVPMSEAFFERVVALEAAGGGEKTVEGKIFETLVGQVWALFPGYCELPVDLCEAFDQPFAELLANVLYQKVDLRADICKGLQSLVDTNKSILELVASDSEDDLVAQRRVSRADAARNIAHLASFSSNLLAVLFNVYSTTLPQYRGFILKCLNSFLSITPPAELMATFEKVTTMLEGALAETQAKAQAEKPKEKTPAGQDRMPPMAHTLMDLVIAITPYLPADSHHSLFLIFAATVNNSADPQLQKKAYKVVPRLAETDSGRTALQQKSEELQQFLIAAADKATPPARRDRLAALAQIVEFLPREDMHFIPSVLSEVVISAKEVNEKARTAAFDLLVLMGEKMRAGGTVVNRRVAHMPPDAPDVPATLDEYVTMISAGLAGSTPHMISASITALTRVLYQFKDDIGGALVGEMVSTLDLFLTSKNREVVRSVLGFVKVCVISLPREMMVERLATLVPNLMVWSHEHKAHFKAKVKHIVERMIRRFGYETVEKHVPEEDKKLVVNIRKTRDRKKRHKDAAAAGDNDEEEKPVSKKRQSKFASEFEEAIYGSDSDSASDSDADSTSAAAAPRTTNSNKRGKAKNTAYIVEDEDEPLDLLDRKSLAHISSTRPQRTRIGDRKKPQPKTNEDGKLVLGLDDAQNYEKEGGGAGAEMDVDMAAAAGGAGAGGVDAYVQAITGKDAPKRGQRNRVKFSNKGRGEEEDDDLEEEAVAAGYSSGGKKGKNGRKGLGVKGVKEGRVAKGGHRRR</sequence>
<feature type="region of interest" description="Disordered" evidence="2">
    <location>
        <begin position="841"/>
        <end position="913"/>
    </location>
</feature>
<protein>
    <submittedName>
        <fullName evidence="4">NUC173-domain-containing protein</fullName>
    </submittedName>
</protein>
<evidence type="ECO:0000259" key="3">
    <source>
        <dbReference type="Pfam" id="PF08161"/>
    </source>
</evidence>
<gene>
    <name evidence="4" type="ORF">P167DRAFT_557694</name>
</gene>
<feature type="region of interest" description="Disordered" evidence="2">
    <location>
        <begin position="932"/>
        <end position="970"/>
    </location>
</feature>
<name>A0A3N4LA25_9PEZI</name>
<dbReference type="InterPro" id="IPR011989">
    <property type="entry name" value="ARM-like"/>
</dbReference>
<feature type="compositionally biased region" description="Basic residues" evidence="2">
    <location>
        <begin position="841"/>
        <end position="850"/>
    </location>
</feature>
<evidence type="ECO:0000256" key="2">
    <source>
        <dbReference type="SAM" id="MobiDB-lite"/>
    </source>
</evidence>
<evidence type="ECO:0000313" key="4">
    <source>
        <dbReference type="EMBL" id="RPB14865.1"/>
    </source>
</evidence>
<feature type="region of interest" description="Disordered" evidence="2">
    <location>
        <begin position="516"/>
        <end position="536"/>
    </location>
</feature>
<dbReference type="Pfam" id="PF08161">
    <property type="entry name" value="RRP12_HEAT"/>
    <property type="match status" value="1"/>
</dbReference>
<dbReference type="InParanoid" id="A0A3N4LA25"/>
<dbReference type="Gene3D" id="1.25.10.10">
    <property type="entry name" value="Leucine-rich Repeat Variant"/>
    <property type="match status" value="1"/>
</dbReference>
<feature type="region of interest" description="Disordered" evidence="2">
    <location>
        <begin position="1"/>
        <end position="31"/>
    </location>
</feature>
<feature type="domain" description="RRP12 HEAT" evidence="3">
    <location>
        <begin position="182"/>
        <end position="474"/>
    </location>
</feature>
<dbReference type="PANTHER" id="PTHR48287:SF1">
    <property type="entry name" value="ARM REPEAT SUPERFAMILY PROTEIN"/>
    <property type="match status" value="1"/>
</dbReference>
<evidence type="ECO:0000313" key="5">
    <source>
        <dbReference type="Proteomes" id="UP000277580"/>
    </source>
</evidence>
<feature type="compositionally biased region" description="Acidic residues" evidence="2">
    <location>
        <begin position="1032"/>
        <end position="1042"/>
    </location>
</feature>
<dbReference type="SUPFAM" id="SSF48371">
    <property type="entry name" value="ARM repeat"/>
    <property type="match status" value="1"/>
</dbReference>
<dbReference type="InterPro" id="IPR052087">
    <property type="entry name" value="RRP12"/>
</dbReference>
<comment type="similarity">
    <text evidence="1">Belongs to the RRP12 family.</text>
</comment>
<accession>A0A3N4LA25</accession>
<dbReference type="PANTHER" id="PTHR48287">
    <property type="entry name" value="ARM REPEAT SUPERFAMILY PROTEIN"/>
    <property type="match status" value="1"/>
</dbReference>
<keyword evidence="5" id="KW-1185">Reference proteome</keyword>
<dbReference type="OrthoDB" id="2192888at2759"/>
<feature type="compositionally biased region" description="Basic and acidic residues" evidence="2">
    <location>
        <begin position="948"/>
        <end position="964"/>
    </location>
</feature>
<dbReference type="EMBL" id="ML119116">
    <property type="protein sequence ID" value="RPB14865.1"/>
    <property type="molecule type" value="Genomic_DNA"/>
</dbReference>